<accession>A0AAE1P530</accession>
<gene>
    <name evidence="2" type="ORF">Pmani_026232</name>
</gene>
<proteinExistence type="predicted"/>
<feature type="compositionally biased region" description="Basic and acidic residues" evidence="1">
    <location>
        <begin position="138"/>
        <end position="167"/>
    </location>
</feature>
<feature type="region of interest" description="Disordered" evidence="1">
    <location>
        <begin position="127"/>
        <end position="190"/>
    </location>
</feature>
<feature type="region of interest" description="Disordered" evidence="1">
    <location>
        <begin position="691"/>
        <end position="728"/>
    </location>
</feature>
<evidence type="ECO:0000313" key="2">
    <source>
        <dbReference type="EMBL" id="KAK4301628.1"/>
    </source>
</evidence>
<feature type="region of interest" description="Disordered" evidence="1">
    <location>
        <begin position="271"/>
        <end position="294"/>
    </location>
</feature>
<sequence length="728" mass="79157">MEAAEKFRKACIYQVNGAAAAKLEITSLTLLCQELNLHTNHVLEMAQQLEDKYGDIDSMQYPDSSGCPCHRYGEEDVMFVMEKVQVAVPAVQMVATPAPTQVSPAPTPTLVHAQVQPEQVTVTLGIAPNKPIKKVKKPPPENQERNFHCEQCRPRKYPRQDGEEPPWKKPKKRKNKIMAAPTDRVSRSTTRAIRSAQLKEEMKQEGQDAAETEQILNCTDSNNENSAVDEAVGINLGDISHLKTDGLSEEQMSQLPIVPMVQVMLENLEQHTEGLDDSHSSSLDGLHHTDGDSEHQLGVIDLSGQHVHHHTLDLPTSPHHHLSSVTTHHTPTTTTTTSHHHYHTPAHHQTTIVSAHHQVATVSAHQQMAAAPAHQQVVTVPAHQQAATVSVHQQVTTVPAHQQVATIPAHHQVTTIPAHQPTKSAVPVHQHITTIPAHQQTTTLSAHQQLGNVSCQQQSVVSPAHQASTPGHTSHLPLVTAHLHPSTPSHNQLPLVSTHKQLVNNHQSPTVSAHQQQHLPAVTAHQQSVTLHQQLPVVTAHQQAMSTPQQLAVVSAHQLMPAITAHQQLVSVAAHQQSPAITAHQQLHAIPGHHQILNGQHQLPAMNAHQPLSGVTIQQTNDGQQQVVVVSAEHQDSGMNPQQVSGMNSDQEGVNDQQQYGNQTRHLALALVSIDKDDVEDVSGRSELVYGTAGGTGQPYVVDLSNPALSTPHQSLSSNTSTSPYNHP</sequence>
<dbReference type="EMBL" id="JAWZYT010002854">
    <property type="protein sequence ID" value="KAK4301628.1"/>
    <property type="molecule type" value="Genomic_DNA"/>
</dbReference>
<evidence type="ECO:0000313" key="3">
    <source>
        <dbReference type="Proteomes" id="UP001292094"/>
    </source>
</evidence>
<feature type="compositionally biased region" description="Polar residues" evidence="1">
    <location>
        <begin position="707"/>
        <end position="728"/>
    </location>
</feature>
<dbReference type="Gene3D" id="1.20.120.330">
    <property type="entry name" value="Nucleotidyltransferases domain 2"/>
    <property type="match status" value="1"/>
</dbReference>
<evidence type="ECO:0000256" key="1">
    <source>
        <dbReference type="SAM" id="MobiDB-lite"/>
    </source>
</evidence>
<organism evidence="2 3">
    <name type="scientific">Petrolisthes manimaculis</name>
    <dbReference type="NCBI Taxonomy" id="1843537"/>
    <lineage>
        <taxon>Eukaryota</taxon>
        <taxon>Metazoa</taxon>
        <taxon>Ecdysozoa</taxon>
        <taxon>Arthropoda</taxon>
        <taxon>Crustacea</taxon>
        <taxon>Multicrustacea</taxon>
        <taxon>Malacostraca</taxon>
        <taxon>Eumalacostraca</taxon>
        <taxon>Eucarida</taxon>
        <taxon>Decapoda</taxon>
        <taxon>Pleocyemata</taxon>
        <taxon>Anomura</taxon>
        <taxon>Galatheoidea</taxon>
        <taxon>Porcellanidae</taxon>
        <taxon>Petrolisthes</taxon>
    </lineage>
</organism>
<keyword evidence="3" id="KW-1185">Reference proteome</keyword>
<comment type="caution">
    <text evidence="2">The sequence shown here is derived from an EMBL/GenBank/DDBJ whole genome shotgun (WGS) entry which is preliminary data.</text>
</comment>
<feature type="region of interest" description="Disordered" evidence="1">
    <location>
        <begin position="314"/>
        <end position="342"/>
    </location>
</feature>
<protein>
    <submittedName>
        <fullName evidence="2">Uncharacterized protein</fullName>
    </submittedName>
</protein>
<feature type="compositionally biased region" description="Low complexity" evidence="1">
    <location>
        <begin position="314"/>
        <end position="337"/>
    </location>
</feature>
<dbReference type="AlphaFoldDB" id="A0AAE1P530"/>
<feature type="region of interest" description="Disordered" evidence="1">
    <location>
        <begin position="637"/>
        <end position="658"/>
    </location>
</feature>
<reference evidence="2" key="1">
    <citation type="submission" date="2023-11" db="EMBL/GenBank/DDBJ databases">
        <title>Genome assemblies of two species of porcelain crab, Petrolisthes cinctipes and Petrolisthes manimaculis (Anomura: Porcellanidae).</title>
        <authorList>
            <person name="Angst P."/>
        </authorList>
    </citation>
    <scope>NUCLEOTIDE SEQUENCE</scope>
    <source>
        <strain evidence="2">PB745_02</strain>
        <tissue evidence="2">Gill</tissue>
    </source>
</reference>
<name>A0AAE1P530_9EUCA</name>
<dbReference type="Proteomes" id="UP001292094">
    <property type="component" value="Unassembled WGS sequence"/>
</dbReference>